<organism evidence="8 9">
    <name type="scientific">Tahibacter harae</name>
    <dbReference type="NCBI Taxonomy" id="2963937"/>
    <lineage>
        <taxon>Bacteria</taxon>
        <taxon>Pseudomonadati</taxon>
        <taxon>Pseudomonadota</taxon>
        <taxon>Gammaproteobacteria</taxon>
        <taxon>Lysobacterales</taxon>
        <taxon>Rhodanobacteraceae</taxon>
        <taxon>Tahibacter</taxon>
    </lineage>
</organism>
<evidence type="ECO:0000256" key="3">
    <source>
        <dbReference type="ARBA" id="ARBA00022989"/>
    </source>
</evidence>
<evidence type="ECO:0000256" key="1">
    <source>
        <dbReference type="ARBA" id="ARBA00022475"/>
    </source>
</evidence>
<name>A0ABT1QNS4_9GAMM</name>
<dbReference type="EMBL" id="JANFQO010000001">
    <property type="protein sequence ID" value="MCQ4163202.1"/>
    <property type="molecule type" value="Genomic_DNA"/>
</dbReference>
<evidence type="ECO:0000256" key="5">
    <source>
        <dbReference type="ARBA" id="ARBA00023239"/>
    </source>
</evidence>
<dbReference type="Gene3D" id="3.30.1490.480">
    <property type="entry name" value="Endolytic murein transglycosylase"/>
    <property type="match status" value="1"/>
</dbReference>
<dbReference type="RefSeq" id="WP_255910226.1">
    <property type="nucleotide sequence ID" value="NZ_JANFQO010000001.1"/>
</dbReference>
<evidence type="ECO:0000256" key="7">
    <source>
        <dbReference type="HAMAP-Rule" id="MF_02065"/>
    </source>
</evidence>
<dbReference type="EC" id="4.2.2.29" evidence="7"/>
<dbReference type="PANTHER" id="PTHR30518:SF2">
    <property type="entry name" value="ENDOLYTIC MUREIN TRANSGLYCOSYLASE"/>
    <property type="match status" value="1"/>
</dbReference>
<comment type="function">
    <text evidence="7">Functions as a peptidoglycan terminase that cleaves nascent peptidoglycan strands endolytically to terminate their elongation.</text>
</comment>
<keyword evidence="4 7" id="KW-0472">Membrane</keyword>
<keyword evidence="5 7" id="KW-0456">Lyase</keyword>
<keyword evidence="2 7" id="KW-0812">Transmembrane</keyword>
<sequence>MKADAAGRSVLGTLFLLLLLALGAGGYFLWQDWSRFVDAPLRASQESVLDVPPGSSFAAIRRQIRQAGLSDAPDLYWRALAQRLGVASRLHAGEYAVPAGSTPRQLLQRMAAGDVIQHRFTIVEGWTFRQLRAELARESGLRQTLATLSDAEIMRELGAGADHAEGRFLPETYTWTRGNSDLDLLRRAHAAMTKALEQVWAARAPDLPLDSPYQALILASIVERETGKADERPAIAGVFARRLRLGMKLQTDPTVIYGLGSGFDGNLRRRDLETDTPYNTYTRTGLPPTPIALPGLAALKAATQPAPGAALYFVARGDGSHEFSASLDAHNRAVARYQLKGGQ</sequence>
<dbReference type="Proteomes" id="UP001165498">
    <property type="component" value="Unassembled WGS sequence"/>
</dbReference>
<dbReference type="Gene3D" id="3.30.160.60">
    <property type="entry name" value="Classic Zinc Finger"/>
    <property type="match status" value="1"/>
</dbReference>
<keyword evidence="7" id="KW-0997">Cell inner membrane</keyword>
<keyword evidence="9" id="KW-1185">Reference proteome</keyword>
<dbReference type="CDD" id="cd08010">
    <property type="entry name" value="MltG_like"/>
    <property type="match status" value="1"/>
</dbReference>
<protein>
    <recommendedName>
        <fullName evidence="7">Endolytic murein transglycosylase</fullName>
        <ecNumber evidence="7">4.2.2.29</ecNumber>
    </recommendedName>
    <alternativeName>
        <fullName evidence="7">Peptidoglycan lytic transglycosylase</fullName>
    </alternativeName>
    <alternativeName>
        <fullName evidence="7">Peptidoglycan polymerization terminase</fullName>
    </alternativeName>
</protein>
<keyword evidence="6 7" id="KW-0961">Cell wall biogenesis/degradation</keyword>
<gene>
    <name evidence="7 8" type="primary">mltG</name>
    <name evidence="8" type="ORF">NM961_00575</name>
</gene>
<evidence type="ECO:0000256" key="2">
    <source>
        <dbReference type="ARBA" id="ARBA00022692"/>
    </source>
</evidence>
<keyword evidence="1 7" id="KW-1003">Cell membrane</keyword>
<dbReference type="NCBIfam" id="TIGR00247">
    <property type="entry name" value="endolytic transglycosylase MltG"/>
    <property type="match status" value="1"/>
</dbReference>
<keyword evidence="3 7" id="KW-1133">Transmembrane helix</keyword>
<accession>A0ABT1QNS4</accession>
<dbReference type="HAMAP" id="MF_02065">
    <property type="entry name" value="MltG"/>
    <property type="match status" value="1"/>
</dbReference>
<comment type="similarity">
    <text evidence="7">Belongs to the transglycosylase MltG family.</text>
</comment>
<feature type="site" description="Important for catalytic activity" evidence="7">
    <location>
        <position position="225"/>
    </location>
</feature>
<proteinExistence type="inferred from homology"/>
<evidence type="ECO:0000256" key="6">
    <source>
        <dbReference type="ARBA" id="ARBA00023316"/>
    </source>
</evidence>
<dbReference type="InterPro" id="IPR003770">
    <property type="entry name" value="MLTG-like"/>
</dbReference>
<evidence type="ECO:0000313" key="8">
    <source>
        <dbReference type="EMBL" id="MCQ4163202.1"/>
    </source>
</evidence>
<reference evidence="8" key="1">
    <citation type="submission" date="2022-07" db="EMBL/GenBank/DDBJ databases">
        <title>Tahibacter sp., a new gammaproteobacterium isolated from the silt sample collected at pig farm.</title>
        <authorList>
            <person name="Chen H."/>
        </authorList>
    </citation>
    <scope>NUCLEOTIDE SEQUENCE</scope>
    <source>
        <strain evidence="8">P2K</strain>
    </source>
</reference>
<dbReference type="PANTHER" id="PTHR30518">
    <property type="entry name" value="ENDOLYTIC MUREIN TRANSGLYCOSYLASE"/>
    <property type="match status" value="1"/>
</dbReference>
<comment type="catalytic activity">
    <reaction evidence="7">
        <text>a peptidoglycan chain = a peptidoglycan chain with N-acetyl-1,6-anhydromuramyl-[peptide] at the reducing end + a peptidoglycan chain with N-acetylglucosamine at the non-reducing end.</text>
        <dbReference type="EC" id="4.2.2.29"/>
    </reaction>
</comment>
<dbReference type="Pfam" id="PF02618">
    <property type="entry name" value="YceG"/>
    <property type="match status" value="1"/>
</dbReference>
<evidence type="ECO:0000313" key="9">
    <source>
        <dbReference type="Proteomes" id="UP001165498"/>
    </source>
</evidence>
<comment type="caution">
    <text evidence="8">The sequence shown here is derived from an EMBL/GenBank/DDBJ whole genome shotgun (WGS) entry which is preliminary data.</text>
</comment>
<evidence type="ECO:0000256" key="4">
    <source>
        <dbReference type="ARBA" id="ARBA00023136"/>
    </source>
</evidence>